<dbReference type="InterPro" id="IPR000477">
    <property type="entry name" value="RT_dom"/>
</dbReference>
<name>A0A1G2KUY0_9BACT</name>
<proteinExistence type="predicted"/>
<dbReference type="EMBL" id="MHQL01000018">
    <property type="protein sequence ID" value="OHA03235.1"/>
    <property type="molecule type" value="Genomic_DNA"/>
</dbReference>
<gene>
    <name evidence="2" type="ORF">A3C16_01615</name>
</gene>
<evidence type="ECO:0000313" key="3">
    <source>
        <dbReference type="Proteomes" id="UP000177811"/>
    </source>
</evidence>
<dbReference type="Proteomes" id="UP000177811">
    <property type="component" value="Unassembled WGS sequence"/>
</dbReference>
<reference evidence="2 3" key="1">
    <citation type="journal article" date="2016" name="Nat. Commun.">
        <title>Thousands of microbial genomes shed light on interconnected biogeochemical processes in an aquifer system.</title>
        <authorList>
            <person name="Anantharaman K."/>
            <person name="Brown C.T."/>
            <person name="Hug L.A."/>
            <person name="Sharon I."/>
            <person name="Castelle C.J."/>
            <person name="Probst A.J."/>
            <person name="Thomas B.C."/>
            <person name="Singh A."/>
            <person name="Wilkins M.J."/>
            <person name="Karaoz U."/>
            <person name="Brodie E.L."/>
            <person name="Williams K.H."/>
            <person name="Hubbard S.S."/>
            <person name="Banfield J.F."/>
        </authorList>
    </citation>
    <scope>NUCLEOTIDE SEQUENCE [LARGE SCALE GENOMIC DNA]</scope>
</reference>
<evidence type="ECO:0000313" key="2">
    <source>
        <dbReference type="EMBL" id="OHA03235.1"/>
    </source>
</evidence>
<dbReference type="Pfam" id="PF00078">
    <property type="entry name" value="RVT_1"/>
    <property type="match status" value="1"/>
</dbReference>
<dbReference type="SUPFAM" id="SSF56672">
    <property type="entry name" value="DNA/RNA polymerases"/>
    <property type="match status" value="1"/>
</dbReference>
<dbReference type="InterPro" id="IPR043502">
    <property type="entry name" value="DNA/RNA_pol_sf"/>
</dbReference>
<protein>
    <recommendedName>
        <fullName evidence="1">Reverse transcriptase domain-containing protein</fullName>
    </recommendedName>
</protein>
<organism evidence="2 3">
    <name type="scientific">Candidatus Sungbacteria bacterium RIFCSPHIGHO2_02_FULL_51_29</name>
    <dbReference type="NCBI Taxonomy" id="1802273"/>
    <lineage>
        <taxon>Bacteria</taxon>
        <taxon>Candidatus Sungiibacteriota</taxon>
    </lineage>
</organism>
<dbReference type="PANTHER" id="PTHR34047">
    <property type="entry name" value="NUCLEAR INTRON MATURASE 1, MITOCHONDRIAL-RELATED"/>
    <property type="match status" value="1"/>
</dbReference>
<evidence type="ECO:0000259" key="1">
    <source>
        <dbReference type="PROSITE" id="PS50878"/>
    </source>
</evidence>
<dbReference type="AlphaFoldDB" id="A0A1G2KUY0"/>
<feature type="domain" description="Reverse transcriptase" evidence="1">
    <location>
        <begin position="56"/>
        <end position="276"/>
    </location>
</feature>
<dbReference type="CDD" id="cd01651">
    <property type="entry name" value="RT_G2_intron"/>
    <property type="match status" value="1"/>
</dbReference>
<dbReference type="PANTHER" id="PTHR34047:SF8">
    <property type="entry name" value="PROTEIN YKFC"/>
    <property type="match status" value="1"/>
</dbReference>
<comment type="caution">
    <text evidence="2">The sequence shown here is derived from an EMBL/GenBank/DDBJ whole genome shotgun (WGS) entry which is preliminary data.</text>
</comment>
<dbReference type="PROSITE" id="PS50878">
    <property type="entry name" value="RT_POL"/>
    <property type="match status" value="1"/>
</dbReference>
<dbReference type="InterPro" id="IPR051083">
    <property type="entry name" value="GrpII_Intron_Splice-Mob/Def"/>
</dbReference>
<sequence length="340" mass="39466">MIQFTHAYQYITSVENLLEAWREFVRGKRSRKDVQEFERNLMGNVISLHQDLAAGRYRHAPYEAFNISDPKPRNIHKASVRDRLLHHALYRILHPFFERTFIADSYSCRLGKGTHKAIERFRVFAYQVSKNHTKTAWVLKGDIRKFFASVDHTILTKIITRHISDKDVIGLLSQVVESFYSTRVGIGLPLGNLTSQLLVNVYMNEFDQFVKHRLKAKHYIRYADDFVVLSQDKKWLLDVLPKIENFLRGELCLELHPDKVSIRTLASGVDFLGWVHFPDHRVLRTTTKKRMFRRIQEKNGKPETAQSYLGLLGHGNAEKLKQEVTEMADILSNGAGAVYD</sequence>
<accession>A0A1G2KUY0</accession>